<dbReference type="PANTHER" id="PTHR48011">
    <property type="entry name" value="CCR4-NOT TRANSCRIPTIONAL COMPLEX SUBUNIT CAF120-RELATED"/>
    <property type="match status" value="1"/>
</dbReference>
<feature type="domain" description="Protein kinase" evidence="2">
    <location>
        <begin position="37"/>
        <end position="312"/>
    </location>
</feature>
<evidence type="ECO:0000256" key="1">
    <source>
        <dbReference type="SAM" id="MobiDB-lite"/>
    </source>
</evidence>
<dbReference type="InterPro" id="IPR052751">
    <property type="entry name" value="Plant_MAPKKK"/>
</dbReference>
<dbReference type="InterPro" id="IPR008271">
    <property type="entry name" value="Ser/Thr_kinase_AS"/>
</dbReference>
<proteinExistence type="predicted"/>
<comment type="caution">
    <text evidence="3">The sequence shown here is derived from an EMBL/GenBank/DDBJ whole genome shotgun (WGS) entry which is preliminary data.</text>
</comment>
<dbReference type="InterPro" id="IPR000719">
    <property type="entry name" value="Prot_kinase_dom"/>
</dbReference>
<evidence type="ECO:0000313" key="3">
    <source>
        <dbReference type="EMBL" id="KAL1215021.1"/>
    </source>
</evidence>
<dbReference type="Pfam" id="PF00069">
    <property type="entry name" value="Pkinase"/>
    <property type="match status" value="1"/>
</dbReference>
<dbReference type="PROSITE" id="PS50011">
    <property type="entry name" value="PROTEIN_KINASE_DOM"/>
    <property type="match status" value="1"/>
</dbReference>
<protein>
    <submittedName>
        <fullName evidence="3">Mitogen-activated protein kinase kinase kinase 20</fullName>
    </submittedName>
</protein>
<dbReference type="SMART" id="SM00220">
    <property type="entry name" value="S_TKc"/>
    <property type="match status" value="1"/>
</dbReference>
<dbReference type="InterPro" id="IPR011009">
    <property type="entry name" value="Kinase-like_dom_sf"/>
</dbReference>
<dbReference type="EMBL" id="JBANAX010000293">
    <property type="protein sequence ID" value="KAL1215021.1"/>
    <property type="molecule type" value="Genomic_DNA"/>
</dbReference>
<dbReference type="AlphaFoldDB" id="A0ABD1B7V8"/>
<dbReference type="GO" id="GO:0016301">
    <property type="term" value="F:kinase activity"/>
    <property type="evidence" value="ECO:0007669"/>
    <property type="project" value="UniProtKB-KW"/>
</dbReference>
<accession>A0ABD1B7V8</accession>
<organism evidence="3 4">
    <name type="scientific">Cardamine amara subsp. amara</name>
    <dbReference type="NCBI Taxonomy" id="228776"/>
    <lineage>
        <taxon>Eukaryota</taxon>
        <taxon>Viridiplantae</taxon>
        <taxon>Streptophyta</taxon>
        <taxon>Embryophyta</taxon>
        <taxon>Tracheophyta</taxon>
        <taxon>Spermatophyta</taxon>
        <taxon>Magnoliopsida</taxon>
        <taxon>eudicotyledons</taxon>
        <taxon>Gunneridae</taxon>
        <taxon>Pentapetalae</taxon>
        <taxon>rosids</taxon>
        <taxon>malvids</taxon>
        <taxon>Brassicales</taxon>
        <taxon>Brassicaceae</taxon>
        <taxon>Cardamineae</taxon>
        <taxon>Cardamine</taxon>
    </lineage>
</organism>
<reference evidence="3 4" key="1">
    <citation type="submission" date="2024-04" db="EMBL/GenBank/DDBJ databases">
        <title>Genome assembly C_amara_ONT_v2.</title>
        <authorList>
            <person name="Yant L."/>
            <person name="Moore C."/>
            <person name="Slenker M."/>
        </authorList>
    </citation>
    <scope>NUCLEOTIDE SEQUENCE [LARGE SCALE GENOMIC DNA]</scope>
    <source>
        <tissue evidence="3">Leaf</tissue>
    </source>
</reference>
<keyword evidence="4" id="KW-1185">Reference proteome</keyword>
<dbReference type="PANTHER" id="PTHR48011:SF53">
    <property type="entry name" value="PROTEIN KINASE SUPERFAMILY PROTEIN"/>
    <property type="match status" value="1"/>
</dbReference>
<evidence type="ECO:0000259" key="2">
    <source>
        <dbReference type="PROSITE" id="PS50011"/>
    </source>
</evidence>
<feature type="compositionally biased region" description="Acidic residues" evidence="1">
    <location>
        <begin position="358"/>
        <end position="379"/>
    </location>
</feature>
<name>A0ABD1B7V8_CARAN</name>
<dbReference type="PROSITE" id="PS00108">
    <property type="entry name" value="PROTEIN_KINASE_ST"/>
    <property type="match status" value="1"/>
</dbReference>
<evidence type="ECO:0000313" key="4">
    <source>
        <dbReference type="Proteomes" id="UP001558713"/>
    </source>
</evidence>
<sequence length="391" mass="45497">MPSSTSSDRVGWCPHKKRKYSPEMKRSIINSPTSYRWIVTLCLGKYTHHSVYLAQGSIDKDEELPFQIIIKSSEMLQAYQLKNEEKFLNRLKSPFVVSFYGYETSMKKDEKYPFKWNVIYNTIHEYGRSLANHVKRHGEGKLPEDDVRRFASDILFGLKYIHGEKIIHCDIKPENILLARENSSDVFVAKISGFLRAIEKGSVEYGDGLGHKRGSVRYLSPEELREDMVLDYGSDVWAYGCTVLEMLTGECVWKEYGKLGWESMVSLVGESDVVPRIPDYFSEKAKDFLSKCLERDPVKRWSVDSLLEHQFLKWIDEEEEEEEEEAYEEEDEDAYYGIGDAEVEAYEANLEIAEAFQEEEEAYEEEVEEQEPEEIELDEDYPKADSEDDDL</sequence>
<keyword evidence="3" id="KW-0808">Transferase</keyword>
<keyword evidence="3" id="KW-0418">Kinase</keyword>
<gene>
    <name evidence="3" type="ORF">V5N11_007794</name>
</gene>
<dbReference type="Gene3D" id="1.10.510.10">
    <property type="entry name" value="Transferase(Phosphotransferase) domain 1"/>
    <property type="match status" value="1"/>
</dbReference>
<dbReference type="SUPFAM" id="SSF56112">
    <property type="entry name" value="Protein kinase-like (PK-like)"/>
    <property type="match status" value="1"/>
</dbReference>
<dbReference type="Proteomes" id="UP001558713">
    <property type="component" value="Unassembled WGS sequence"/>
</dbReference>
<feature type="region of interest" description="Disordered" evidence="1">
    <location>
        <begin position="358"/>
        <end position="391"/>
    </location>
</feature>